<dbReference type="AlphaFoldDB" id="A0A1S8DJB0"/>
<gene>
    <name evidence="2" type="ORF">BXT89_06090</name>
</gene>
<dbReference type="EMBL" id="MUBC01000010">
    <property type="protein sequence ID" value="ONM44700.1"/>
    <property type="molecule type" value="Genomic_DNA"/>
</dbReference>
<protein>
    <submittedName>
        <fullName evidence="2">Uncharacterized protein</fullName>
    </submittedName>
</protein>
<feature type="transmembrane region" description="Helical" evidence="1">
    <location>
        <begin position="12"/>
        <end position="32"/>
    </location>
</feature>
<accession>A0A1S8DJB0</accession>
<organism evidence="2 3">
    <name type="scientific">Halopseudomonas pachastrellae</name>
    <dbReference type="NCBI Taxonomy" id="254161"/>
    <lineage>
        <taxon>Bacteria</taxon>
        <taxon>Pseudomonadati</taxon>
        <taxon>Pseudomonadota</taxon>
        <taxon>Gammaproteobacteria</taxon>
        <taxon>Pseudomonadales</taxon>
        <taxon>Pseudomonadaceae</taxon>
        <taxon>Halopseudomonas</taxon>
    </lineage>
</organism>
<keyword evidence="1" id="KW-0472">Membrane</keyword>
<keyword evidence="1" id="KW-1133">Transmembrane helix</keyword>
<reference evidence="2 3" key="1">
    <citation type="submission" date="2017-01" db="EMBL/GenBank/DDBJ databases">
        <title>Draft genome sequence of Pseudomonas pachastrellae type strain CCUG 46540T from a deep sea.</title>
        <authorList>
            <person name="Gomila M."/>
            <person name="Mulet M."/>
            <person name="Lalucat J."/>
            <person name="Garcia-Valdes E."/>
        </authorList>
    </citation>
    <scope>NUCLEOTIDE SEQUENCE [LARGE SCALE GENOMIC DNA]</scope>
    <source>
        <strain evidence="2 3">CCUG 46540</strain>
    </source>
</reference>
<proteinExistence type="predicted"/>
<keyword evidence="3" id="KW-1185">Reference proteome</keyword>
<feature type="transmembrane region" description="Helical" evidence="1">
    <location>
        <begin position="44"/>
        <end position="66"/>
    </location>
</feature>
<dbReference type="STRING" id="254161.SAMN05216256_10974"/>
<evidence type="ECO:0000256" key="1">
    <source>
        <dbReference type="SAM" id="Phobius"/>
    </source>
</evidence>
<sequence>MQPTAASFANSLAGRLLAAALAFALWGGWALLANWSSDPQHALIAGLLQGTASALMTLVMAIAAKALFYRLPAGAPRLLLPAVLIVSASFTLLYLVHSWHQTHALWQTIVPPTSLAFIYCLFLCLRLQREQLCNEAP</sequence>
<name>A0A1S8DJB0_9GAMM</name>
<evidence type="ECO:0000313" key="3">
    <source>
        <dbReference type="Proteomes" id="UP000242847"/>
    </source>
</evidence>
<dbReference type="OrthoDB" id="7015298at2"/>
<feature type="transmembrane region" description="Helical" evidence="1">
    <location>
        <begin position="78"/>
        <end position="99"/>
    </location>
</feature>
<evidence type="ECO:0000313" key="2">
    <source>
        <dbReference type="EMBL" id="ONM44700.1"/>
    </source>
</evidence>
<dbReference type="Proteomes" id="UP000242847">
    <property type="component" value="Unassembled WGS sequence"/>
</dbReference>
<keyword evidence="1" id="KW-0812">Transmembrane</keyword>
<comment type="caution">
    <text evidence="2">The sequence shown here is derived from an EMBL/GenBank/DDBJ whole genome shotgun (WGS) entry which is preliminary data.</text>
</comment>
<dbReference type="RefSeq" id="WP_083725747.1">
    <property type="nucleotide sequence ID" value="NZ_FOUD01000009.1"/>
</dbReference>
<feature type="transmembrane region" description="Helical" evidence="1">
    <location>
        <begin position="105"/>
        <end position="125"/>
    </location>
</feature>